<evidence type="ECO:0000259" key="6">
    <source>
        <dbReference type="Pfam" id="PF02721"/>
    </source>
</evidence>
<feature type="domain" description="Replication protein A 70 kDa DNA-binding subunit B/D first OB fold" evidence="6">
    <location>
        <begin position="6"/>
        <end position="109"/>
    </location>
</feature>
<dbReference type="PANTHER" id="PTHR47165">
    <property type="entry name" value="OS03G0429900 PROTEIN"/>
    <property type="match status" value="1"/>
</dbReference>
<dbReference type="Pfam" id="PF02721">
    <property type="entry name" value="DUF223"/>
    <property type="match status" value="1"/>
</dbReference>
<keyword evidence="2" id="KW-0479">Metal-binding</keyword>
<keyword evidence="4" id="KW-0862">Zinc</keyword>
<comment type="caution">
    <text evidence="8">The sequence shown here is derived from an EMBL/GenBank/DDBJ whole genome shotgun (WGS) entry which is preliminary data.</text>
</comment>
<dbReference type="GO" id="GO:0003677">
    <property type="term" value="F:DNA binding"/>
    <property type="evidence" value="ECO:0007669"/>
    <property type="project" value="UniProtKB-KW"/>
</dbReference>
<evidence type="ECO:0000256" key="4">
    <source>
        <dbReference type="ARBA" id="ARBA00022833"/>
    </source>
</evidence>
<sequence>MQAKITPISEIRATKDAITIHVRISRIWEHRGNSEQNAIKHLDMVLIDQKGHAIYSEIPPQLINKFKPYLEEGNIVYISKLGVEKAKPGYRVVDGPYKLKFGIRTEMIHADTDDTTFPKYVFSLTSIEDLSQYVGRTDRFLHVIGKIIAVSNAAVVRNASGDVTMRRVIKLEDHKGNAMDLSLQGQRALEFDGEAVLQVGQSNHIIAIFVGTLMKTYKENFKFLSGTSACRWYINQNDIFAIKNSKERCHLTSRPFSNFTYKVRTTCSTTLSKKTLFQLREIDPFTQRTERYQCTATLISISDNQHWCYQACKVCYSKMIPGTDGYQCTKVSGCPCTQFDWKYKVSFVGADDTHSLEFMFFEKKGAELIGKSAETLRKQYEPSTIPPEISQWIGHKFTFIVKVLSKKSAHSIDPSFEVLLIKERHGKQATLPTIRYKTSIRQH</sequence>
<dbReference type="SUPFAM" id="SSF50249">
    <property type="entry name" value="Nucleic acid-binding proteins"/>
    <property type="match status" value="3"/>
</dbReference>
<evidence type="ECO:0000256" key="5">
    <source>
        <dbReference type="ARBA" id="ARBA00023125"/>
    </source>
</evidence>
<dbReference type="PANTHER" id="PTHR47165:SF4">
    <property type="entry name" value="OS03G0429900 PROTEIN"/>
    <property type="match status" value="1"/>
</dbReference>
<dbReference type="Gene3D" id="2.40.50.140">
    <property type="entry name" value="Nucleic acid-binding proteins"/>
    <property type="match status" value="3"/>
</dbReference>
<evidence type="ECO:0000256" key="1">
    <source>
        <dbReference type="ARBA" id="ARBA00005690"/>
    </source>
</evidence>
<evidence type="ECO:0000259" key="7">
    <source>
        <dbReference type="Pfam" id="PF08646"/>
    </source>
</evidence>
<gene>
    <name evidence="8" type="ORF">PVAP13_7NG446900</name>
</gene>
<dbReference type="AlphaFoldDB" id="A0A8T0Q7L6"/>
<keyword evidence="5" id="KW-0238">DNA-binding</keyword>
<evidence type="ECO:0000313" key="8">
    <source>
        <dbReference type="EMBL" id="KAG2569890.1"/>
    </source>
</evidence>
<dbReference type="CDD" id="cd04480">
    <property type="entry name" value="RPA1_DBD_A_like"/>
    <property type="match status" value="1"/>
</dbReference>
<dbReference type="EMBL" id="CM029050">
    <property type="protein sequence ID" value="KAG2569890.1"/>
    <property type="molecule type" value="Genomic_DNA"/>
</dbReference>
<dbReference type="InterPro" id="IPR047192">
    <property type="entry name" value="Euk_RPA1_DBD_C"/>
</dbReference>
<organism evidence="8 9">
    <name type="scientific">Panicum virgatum</name>
    <name type="common">Blackwell switchgrass</name>
    <dbReference type="NCBI Taxonomy" id="38727"/>
    <lineage>
        <taxon>Eukaryota</taxon>
        <taxon>Viridiplantae</taxon>
        <taxon>Streptophyta</taxon>
        <taxon>Embryophyta</taxon>
        <taxon>Tracheophyta</taxon>
        <taxon>Spermatophyta</taxon>
        <taxon>Magnoliopsida</taxon>
        <taxon>Liliopsida</taxon>
        <taxon>Poales</taxon>
        <taxon>Poaceae</taxon>
        <taxon>PACMAD clade</taxon>
        <taxon>Panicoideae</taxon>
        <taxon>Panicodae</taxon>
        <taxon>Paniceae</taxon>
        <taxon>Panicinae</taxon>
        <taxon>Panicum</taxon>
        <taxon>Panicum sect. Hiantes</taxon>
    </lineage>
</organism>
<evidence type="ECO:0000256" key="3">
    <source>
        <dbReference type="ARBA" id="ARBA00022771"/>
    </source>
</evidence>
<reference evidence="8" key="1">
    <citation type="submission" date="2020-05" db="EMBL/GenBank/DDBJ databases">
        <title>WGS assembly of Panicum virgatum.</title>
        <authorList>
            <person name="Lovell J.T."/>
            <person name="Jenkins J."/>
            <person name="Shu S."/>
            <person name="Juenger T.E."/>
            <person name="Schmutz J."/>
        </authorList>
    </citation>
    <scope>NUCLEOTIDE SEQUENCE</scope>
    <source>
        <strain evidence="8">AP13</strain>
    </source>
</reference>
<dbReference type="OrthoDB" id="687755at2759"/>
<keyword evidence="3" id="KW-0863">Zinc-finger</keyword>
<dbReference type="InterPro" id="IPR012340">
    <property type="entry name" value="NA-bd_OB-fold"/>
</dbReference>
<comment type="similarity">
    <text evidence="1">Belongs to the replication factor A protein 1 family.</text>
</comment>
<accession>A0A8T0Q7L6</accession>
<feature type="domain" description="Replication factor A C-terminal" evidence="7">
    <location>
        <begin position="293"/>
        <end position="402"/>
    </location>
</feature>
<dbReference type="CDD" id="cd04476">
    <property type="entry name" value="RPA1_DBD_C"/>
    <property type="match status" value="1"/>
</dbReference>
<evidence type="ECO:0008006" key="10">
    <source>
        <dbReference type="Google" id="ProtNLM"/>
    </source>
</evidence>
<dbReference type="InterPro" id="IPR013955">
    <property type="entry name" value="Rep_factor-A_C"/>
</dbReference>
<evidence type="ECO:0000256" key="2">
    <source>
        <dbReference type="ARBA" id="ARBA00022723"/>
    </source>
</evidence>
<dbReference type="Proteomes" id="UP000823388">
    <property type="component" value="Chromosome 7N"/>
</dbReference>
<proteinExistence type="inferred from homology"/>
<protein>
    <recommendedName>
        <fullName evidence="10">DUF223 domain-containing protein</fullName>
    </recommendedName>
</protein>
<dbReference type="CDD" id="cd04481">
    <property type="entry name" value="RPA1_DBD_B_like"/>
    <property type="match status" value="1"/>
</dbReference>
<dbReference type="GO" id="GO:0008270">
    <property type="term" value="F:zinc ion binding"/>
    <property type="evidence" value="ECO:0007669"/>
    <property type="project" value="UniProtKB-KW"/>
</dbReference>
<dbReference type="InterPro" id="IPR003871">
    <property type="entry name" value="RFA1B/D_OB_1st"/>
</dbReference>
<keyword evidence="9" id="KW-1185">Reference proteome</keyword>
<name>A0A8T0Q7L6_PANVG</name>
<evidence type="ECO:0000313" key="9">
    <source>
        <dbReference type="Proteomes" id="UP000823388"/>
    </source>
</evidence>
<dbReference type="Pfam" id="PF08646">
    <property type="entry name" value="Rep_fac-A_C"/>
    <property type="match status" value="1"/>
</dbReference>